<dbReference type="Proteomes" id="UP000295254">
    <property type="component" value="Unassembled WGS sequence"/>
</dbReference>
<gene>
    <name evidence="2" type="ORF">EIY72_08630</name>
</gene>
<dbReference type="STRING" id="95300.SAMN05216558_1594"/>
<dbReference type="Gene3D" id="3.30.429.10">
    <property type="entry name" value="Macrophage Migration Inhibitory Factor"/>
    <property type="match status" value="1"/>
</dbReference>
<dbReference type="InterPro" id="IPR014347">
    <property type="entry name" value="Tautomerase/MIF_sf"/>
</dbReference>
<evidence type="ECO:0000259" key="1">
    <source>
        <dbReference type="Pfam" id="PF14832"/>
    </source>
</evidence>
<sequence>MPLWKVYHPEHAFSIEDKHAIAQRITGIYRDLPPFYVGVVFEAVAKSSYYIGGEPADDFVRISVDHIARQMKDDETKQRFLGAVTKLLTPYLSERGLRWEMHVDETPFSLWTIGGVRPPLPGTDDEIRWRSENRPSPTSA</sequence>
<reference evidence="3" key="1">
    <citation type="journal article" date="2019" name="bioRxiv">
        <title>Bacterially produced spermidine induces plant systemic susceptibility to pathogens.</title>
        <authorList>
            <person name="Melnyk R.A."/>
            <person name="Beskrovnaya P.A."/>
            <person name="Liu Z."/>
            <person name="Song Y."/>
            <person name="Haney C.H."/>
        </authorList>
    </citation>
    <scope>NUCLEOTIDE SEQUENCE [LARGE SCALE GENOMIC DNA]</scope>
    <source>
        <strain evidence="3">Dha-51</strain>
    </source>
</reference>
<proteinExistence type="predicted"/>
<evidence type="ECO:0000313" key="3">
    <source>
        <dbReference type="Proteomes" id="UP000295254"/>
    </source>
</evidence>
<evidence type="ECO:0000313" key="2">
    <source>
        <dbReference type="EMBL" id="TDB65568.1"/>
    </source>
</evidence>
<dbReference type="AlphaFoldDB" id="A0A1H2N266"/>
<comment type="caution">
    <text evidence="2">The sequence shown here is derived from an EMBL/GenBank/DDBJ whole genome shotgun (WGS) entry which is preliminary data.</text>
</comment>
<dbReference type="InterPro" id="IPR028116">
    <property type="entry name" value="Cis-CaaD-like"/>
</dbReference>
<protein>
    <submittedName>
        <fullName evidence="2">4-oxalocrotonate tautomerase</fullName>
    </submittedName>
</protein>
<dbReference type="OrthoDB" id="7595039at2"/>
<accession>A0A1H2N266</accession>
<dbReference type="EMBL" id="RRZK01000008">
    <property type="protein sequence ID" value="TDB65568.1"/>
    <property type="molecule type" value="Genomic_DNA"/>
</dbReference>
<dbReference type="SUPFAM" id="SSF55331">
    <property type="entry name" value="Tautomerase/MIF"/>
    <property type="match status" value="1"/>
</dbReference>
<dbReference type="RefSeq" id="WP_093218825.1">
    <property type="nucleotide sequence ID" value="NZ_LT629803.1"/>
</dbReference>
<name>A0A1H2N266_PSEVA</name>
<keyword evidence="3" id="KW-1185">Reference proteome</keyword>
<feature type="domain" description="Tautomerase cis-CaaD-like" evidence="1">
    <location>
        <begin position="1"/>
        <end position="134"/>
    </location>
</feature>
<organism evidence="2 3">
    <name type="scientific">Pseudomonas vancouverensis</name>
    <dbReference type="NCBI Taxonomy" id="95300"/>
    <lineage>
        <taxon>Bacteria</taxon>
        <taxon>Pseudomonadati</taxon>
        <taxon>Pseudomonadota</taxon>
        <taxon>Gammaproteobacteria</taxon>
        <taxon>Pseudomonadales</taxon>
        <taxon>Pseudomonadaceae</taxon>
        <taxon>Pseudomonas</taxon>
    </lineage>
</organism>
<dbReference type="Pfam" id="PF14832">
    <property type="entry name" value="Tautomerase_3"/>
    <property type="match status" value="1"/>
</dbReference>